<name>A0A7D9M9G5_PARCT</name>
<keyword evidence="1" id="KW-0436">Ligase</keyword>
<dbReference type="AlphaFoldDB" id="A0A7D9M9G5"/>
<dbReference type="InterPro" id="IPR035983">
    <property type="entry name" value="Hect_E3_ubiquitin_ligase"/>
</dbReference>
<comment type="caution">
    <text evidence="1">The sequence shown here is derived from an EMBL/GenBank/DDBJ whole genome shotgun (WGS) entry which is preliminary data.</text>
</comment>
<evidence type="ECO:0000313" key="2">
    <source>
        <dbReference type="Proteomes" id="UP001152795"/>
    </source>
</evidence>
<dbReference type="GO" id="GO:0004842">
    <property type="term" value="F:ubiquitin-protein transferase activity"/>
    <property type="evidence" value="ECO:0007669"/>
    <property type="project" value="InterPro"/>
</dbReference>
<protein>
    <submittedName>
        <fullName evidence="1">G2 M phase-specific E3 ubiquitin- ligase-like</fullName>
    </submittedName>
</protein>
<dbReference type="GO" id="GO:0016874">
    <property type="term" value="F:ligase activity"/>
    <property type="evidence" value="ECO:0007669"/>
    <property type="project" value="UniProtKB-KW"/>
</dbReference>
<dbReference type="OrthoDB" id="5987640at2759"/>
<accession>A0A7D9M9G5</accession>
<proteinExistence type="predicted"/>
<dbReference type="Proteomes" id="UP001152795">
    <property type="component" value="Unassembled WGS sequence"/>
</dbReference>
<dbReference type="Gene3D" id="3.90.1750.10">
    <property type="entry name" value="Hect, E3 ligase catalytic domains"/>
    <property type="match status" value="1"/>
</dbReference>
<evidence type="ECO:0000313" key="1">
    <source>
        <dbReference type="EMBL" id="CAB4043464.1"/>
    </source>
</evidence>
<dbReference type="SUPFAM" id="SSF56204">
    <property type="entry name" value="Hect, E3 ligase catalytic domain"/>
    <property type="match status" value="1"/>
</dbReference>
<gene>
    <name evidence="1" type="ORF">PACLA_8A000725</name>
</gene>
<reference evidence="1" key="1">
    <citation type="submission" date="2020-04" db="EMBL/GenBank/DDBJ databases">
        <authorList>
            <person name="Alioto T."/>
            <person name="Alioto T."/>
            <person name="Gomez Garrido J."/>
        </authorList>
    </citation>
    <scope>NUCLEOTIDE SEQUENCE</scope>
    <source>
        <strain evidence="1">A484AB</strain>
    </source>
</reference>
<sequence>MVDFLKDHVAKVLTGESRRIVISRLRIWDTAQAFFKRRSFMAKTGILKVTFANLLEEEDAIDQGGPRRESLHLLLGAICQDSCTLTNTSLGCVTRCNLRAQLENDYFRTVGQMLAVIIVQGG</sequence>
<keyword evidence="2" id="KW-1185">Reference proteome</keyword>
<organism evidence="1 2">
    <name type="scientific">Paramuricea clavata</name>
    <name type="common">Red gorgonian</name>
    <name type="synonym">Violescent sea-whip</name>
    <dbReference type="NCBI Taxonomy" id="317549"/>
    <lineage>
        <taxon>Eukaryota</taxon>
        <taxon>Metazoa</taxon>
        <taxon>Cnidaria</taxon>
        <taxon>Anthozoa</taxon>
        <taxon>Octocorallia</taxon>
        <taxon>Malacalcyonacea</taxon>
        <taxon>Plexauridae</taxon>
        <taxon>Paramuricea</taxon>
    </lineage>
</organism>
<dbReference type="EMBL" id="CACRXK020032446">
    <property type="protein sequence ID" value="CAB4043464.1"/>
    <property type="molecule type" value="Genomic_DNA"/>
</dbReference>